<dbReference type="InterPro" id="IPR028942">
    <property type="entry name" value="WHIM1_dom"/>
</dbReference>
<dbReference type="PROSITE" id="PS51913">
    <property type="entry name" value="HTH_HARE"/>
    <property type="match status" value="1"/>
</dbReference>
<dbReference type="AlphaFoldDB" id="A0A8S0T216"/>
<feature type="region of interest" description="Disordered" evidence="4">
    <location>
        <begin position="343"/>
        <end position="373"/>
    </location>
</feature>
<dbReference type="Pfam" id="PF15612">
    <property type="entry name" value="WHIM1"/>
    <property type="match status" value="1"/>
</dbReference>
<comment type="caution">
    <text evidence="7">The sequence shown here is derived from an EMBL/GenBank/DDBJ whole genome shotgun (WGS) entry which is preliminary data.</text>
</comment>
<evidence type="ECO:0000256" key="1">
    <source>
        <dbReference type="ARBA" id="ARBA00004123"/>
    </source>
</evidence>
<feature type="region of interest" description="Disordered" evidence="4">
    <location>
        <begin position="1132"/>
        <end position="1196"/>
    </location>
</feature>
<dbReference type="Pfam" id="PF05066">
    <property type="entry name" value="HARE-HTH"/>
    <property type="match status" value="1"/>
</dbReference>
<feature type="compositionally biased region" description="Basic and acidic residues" evidence="4">
    <location>
        <begin position="964"/>
        <end position="981"/>
    </location>
</feature>
<evidence type="ECO:0000259" key="5">
    <source>
        <dbReference type="PROSITE" id="PS50827"/>
    </source>
</evidence>
<feature type="region of interest" description="Disordered" evidence="4">
    <location>
        <begin position="385"/>
        <end position="410"/>
    </location>
</feature>
<sequence>MELIEDERLELMELAASMKGLPSIISLDYETMQNLESFREGLCQFPPKTVKLKKPFAIQPWIDSEANVGNLLMVWRFCITFSDVLGLWPFTLDEFVQSFHDYDSRLLGEIHIALLKLIIKDIEDVVRTPSGGPGTNQYSAVNPEGGHPHIVEGAYLWGFDIRNWLKHLNPLTWPEILRQFALSAGFGPRLKKKSLERRCMNDNDEIKGCVDIVSTLRNGSAAENAVAIMQEKGIGLQRRSRHRLTPGTVKFAAYHVLALEGSKGLNVIELADKIQKSGLRDLSTSKTPEASISVALSRDPILFERIAPSTYCVRPAFRKDPADAESILAAAREKIQRYANGFLAGQNADEEERDDDSESDVAEGPEGDGLATSFDANKINECNEVGSLSGNGKDDNPDAAALQNGIGIGAGDPDQVGMEIDESRSGQLWVPGLTEGEYSNLSVEERLSTLVSLICIANEGNSIRVILEDRLDVANALKKQMLAEAQLDKRRMREEIVSKFYDSSFTPAADGDQSPLVTAQNNMHDPSVTTDNSAQDTSMVQFGFPIQQNGYTTERSRLQLKSYIGHRAEEMYIYRSLPLGQDRRRNRYWQFVASASSQDPGSGRIFVESPDGHWRLIDSKEAFDALFMSLDTRGTRESHLHIMLQKIEISFKECIERNKQLSNILDQGVKSGNEAIEGNSSVACIAGAESPSSAVCSANADKLEPSYSFKIDIGRNETEKRNSLSRYEDLQIWMWKECFSSHILRAIAHGKKRCSSLLGICDICFSTYNSKEDLCPSCHRTFGKVGSSGNFLEQVNCEEKLKSGINIVVSNSSPSPRIRLIKVLLSFLEVSVPSEALKSSWTEDCRYSWGLKLQNSSSAEELLQILTQFEDALKCDFLSTDFETTSELLSYCAASRDAACESTYSGSITQLPWIPQTTAAVALRVLELDASIFYVPQQKSELHDGQTAEALPTTFRYSCTKDTTKTESAELDEHGPVKERNWGQLRDIPGSSGSRRVVSKRGSGRPRGKSRKRVFSSISQPSRRNIRQGETLAQVLMQHGVGTGGQRHGRGRRTVRKRRTEKVVLETLPDYLGDKGSLENVVEDPRSCVREELVNFDARNIEIDNDASSDSLEVGDFDDNAQVNPYEFEKWGSSYDVPQEMAEMSDEDVDEIDDDNDYEDEEDGENLKELEINDNSEGDVNKDEGSDSIVSGDYSD</sequence>
<feature type="domain" description="DDT" evidence="5">
    <location>
        <begin position="65"/>
        <end position="124"/>
    </location>
</feature>
<keyword evidence="7" id="KW-0238">DNA-binding</keyword>
<evidence type="ECO:0000259" key="6">
    <source>
        <dbReference type="PROSITE" id="PS51913"/>
    </source>
</evidence>
<dbReference type="InterPro" id="IPR028941">
    <property type="entry name" value="WHIM2_dom"/>
</dbReference>
<dbReference type="PANTHER" id="PTHR36968">
    <property type="entry name" value="HOMEOBOX-DDT DOMAIN PROTEIN RLT2"/>
    <property type="match status" value="1"/>
</dbReference>
<feature type="compositionally biased region" description="Acidic residues" evidence="4">
    <location>
        <begin position="1143"/>
        <end position="1164"/>
    </location>
</feature>
<comment type="subcellular location">
    <subcellularLocation>
        <location evidence="1">Nucleus</location>
    </subcellularLocation>
</comment>
<keyword evidence="2" id="KW-0804">Transcription</keyword>
<dbReference type="Pfam" id="PF02791">
    <property type="entry name" value="DDT"/>
    <property type="match status" value="1"/>
</dbReference>
<feature type="domain" description="HTH HARE-type" evidence="6">
    <location>
        <begin position="247"/>
        <end position="316"/>
    </location>
</feature>
<accession>A0A8S0T216</accession>
<dbReference type="Pfam" id="PF15613">
    <property type="entry name" value="WSD"/>
    <property type="match status" value="1"/>
</dbReference>
<evidence type="ECO:0000313" key="8">
    <source>
        <dbReference type="Proteomes" id="UP000594638"/>
    </source>
</evidence>
<feature type="region of interest" description="Disordered" evidence="4">
    <location>
        <begin position="964"/>
        <end position="1028"/>
    </location>
</feature>
<evidence type="ECO:0000256" key="3">
    <source>
        <dbReference type="ARBA" id="ARBA00023242"/>
    </source>
</evidence>
<dbReference type="SMART" id="SM00571">
    <property type="entry name" value="DDT"/>
    <property type="match status" value="1"/>
</dbReference>
<dbReference type="GO" id="GO:0006357">
    <property type="term" value="P:regulation of transcription by RNA polymerase II"/>
    <property type="evidence" value="ECO:0007669"/>
    <property type="project" value="InterPro"/>
</dbReference>
<organism evidence="7 8">
    <name type="scientific">Olea europaea subsp. europaea</name>
    <dbReference type="NCBI Taxonomy" id="158383"/>
    <lineage>
        <taxon>Eukaryota</taxon>
        <taxon>Viridiplantae</taxon>
        <taxon>Streptophyta</taxon>
        <taxon>Embryophyta</taxon>
        <taxon>Tracheophyta</taxon>
        <taxon>Spermatophyta</taxon>
        <taxon>Magnoliopsida</taxon>
        <taxon>eudicotyledons</taxon>
        <taxon>Gunneridae</taxon>
        <taxon>Pentapetalae</taxon>
        <taxon>asterids</taxon>
        <taxon>lamiids</taxon>
        <taxon>Lamiales</taxon>
        <taxon>Oleaceae</taxon>
        <taxon>Oleeae</taxon>
        <taxon>Olea</taxon>
    </lineage>
</organism>
<dbReference type="Gramene" id="OE9A050014T4">
    <property type="protein sequence ID" value="OE9A050014C4"/>
    <property type="gene ID" value="OE9A050014"/>
</dbReference>
<gene>
    <name evidence="7" type="ORF">OLEA9_A050014</name>
</gene>
<keyword evidence="8" id="KW-1185">Reference proteome</keyword>
<dbReference type="InterPro" id="IPR018501">
    <property type="entry name" value="DDT_dom"/>
</dbReference>
<dbReference type="OrthoDB" id="6159439at2759"/>
<dbReference type="EMBL" id="CACTIH010005574">
    <property type="protein sequence ID" value="CAA2997972.1"/>
    <property type="molecule type" value="Genomic_DNA"/>
</dbReference>
<keyword evidence="7" id="KW-0371">Homeobox</keyword>
<name>A0A8S0T216_OLEEU</name>
<protein>
    <submittedName>
        <fullName evidence="7">Homeobox-DDT domain RLT1-like</fullName>
    </submittedName>
</protein>
<evidence type="ECO:0000256" key="2">
    <source>
        <dbReference type="ARBA" id="ARBA00023163"/>
    </source>
</evidence>
<dbReference type="Proteomes" id="UP000594638">
    <property type="component" value="Unassembled WGS sequence"/>
</dbReference>
<proteinExistence type="predicted"/>
<dbReference type="Gramene" id="OE9A050014T5">
    <property type="protein sequence ID" value="OE9A050014C5"/>
    <property type="gene ID" value="OE9A050014"/>
</dbReference>
<evidence type="ECO:0000313" key="7">
    <source>
        <dbReference type="EMBL" id="CAA2997972.1"/>
    </source>
</evidence>
<dbReference type="GO" id="GO:0003677">
    <property type="term" value="F:DNA binding"/>
    <property type="evidence" value="ECO:0007669"/>
    <property type="project" value="UniProtKB-KW"/>
</dbReference>
<feature type="compositionally biased region" description="Acidic residues" evidence="4">
    <location>
        <begin position="348"/>
        <end position="366"/>
    </location>
</feature>
<reference evidence="7 8" key="1">
    <citation type="submission" date="2019-12" db="EMBL/GenBank/DDBJ databases">
        <authorList>
            <person name="Alioto T."/>
            <person name="Alioto T."/>
            <person name="Gomez Garrido J."/>
        </authorList>
    </citation>
    <scope>NUCLEOTIDE SEQUENCE [LARGE SCALE GENOMIC DNA]</scope>
</reference>
<feature type="compositionally biased region" description="Basic residues" evidence="4">
    <location>
        <begin position="997"/>
        <end position="1014"/>
    </location>
</feature>
<dbReference type="InterPro" id="IPR007759">
    <property type="entry name" value="Asxl_HARE-HTH"/>
</dbReference>
<dbReference type="PROSITE" id="PS50827">
    <property type="entry name" value="DDT"/>
    <property type="match status" value="1"/>
</dbReference>
<dbReference type="InterPro" id="IPR044977">
    <property type="entry name" value="RLT1-3"/>
</dbReference>
<keyword evidence="3" id="KW-0539">Nucleus</keyword>
<evidence type="ECO:0000256" key="4">
    <source>
        <dbReference type="SAM" id="MobiDB-lite"/>
    </source>
</evidence>
<dbReference type="GO" id="GO:0005634">
    <property type="term" value="C:nucleus"/>
    <property type="evidence" value="ECO:0007669"/>
    <property type="project" value="UniProtKB-SubCell"/>
</dbReference>
<dbReference type="PANTHER" id="PTHR36968:SF13">
    <property type="entry name" value="HOMEOBOX-DDT DOMAIN PROTEIN RLT1"/>
    <property type="match status" value="1"/>
</dbReference>